<dbReference type="KEGG" id="sroi:IAG44_00135"/>
<organism evidence="1 2">
    <name type="scientific">Streptomyces roseirectus</name>
    <dbReference type="NCBI Taxonomy" id="2768066"/>
    <lineage>
        <taxon>Bacteria</taxon>
        <taxon>Bacillati</taxon>
        <taxon>Actinomycetota</taxon>
        <taxon>Actinomycetes</taxon>
        <taxon>Kitasatosporales</taxon>
        <taxon>Streptomycetaceae</taxon>
        <taxon>Streptomyces</taxon>
    </lineage>
</organism>
<name>A0A7H0I5H4_9ACTN</name>
<proteinExistence type="predicted"/>
<dbReference type="EMBL" id="CP060828">
    <property type="protein sequence ID" value="QNP68040.1"/>
    <property type="molecule type" value="Genomic_DNA"/>
</dbReference>
<gene>
    <name evidence="1" type="ORF">IAG44_00135</name>
</gene>
<dbReference type="Pfam" id="PF19450">
    <property type="entry name" value="DUF5988"/>
    <property type="match status" value="1"/>
</dbReference>
<sequence length="71" mass="8262">MKMSQLKVILSGGPRDLPEDDRKQLVARSTEKIKHRWGAGYEHFVHDGEFVTVDGEEYAVYQWERRTAIAE</sequence>
<protein>
    <submittedName>
        <fullName evidence="1">Uncharacterized protein</fullName>
    </submittedName>
</protein>
<accession>A0A7H0I5H4</accession>
<dbReference type="Proteomes" id="UP000516052">
    <property type="component" value="Chromosome"/>
</dbReference>
<reference evidence="1 2" key="1">
    <citation type="submission" date="2020-08" db="EMBL/GenBank/DDBJ databases">
        <title>A novel species.</title>
        <authorList>
            <person name="Gao J."/>
        </authorList>
    </citation>
    <scope>NUCLEOTIDE SEQUENCE [LARGE SCALE GENOMIC DNA]</scope>
    <source>
        <strain evidence="1 2">CRXT-G-22</strain>
    </source>
</reference>
<dbReference type="InterPro" id="IPR046030">
    <property type="entry name" value="DUF5988"/>
</dbReference>
<evidence type="ECO:0000313" key="2">
    <source>
        <dbReference type="Proteomes" id="UP000516052"/>
    </source>
</evidence>
<evidence type="ECO:0000313" key="1">
    <source>
        <dbReference type="EMBL" id="QNP68040.1"/>
    </source>
</evidence>
<keyword evidence="2" id="KW-1185">Reference proteome</keyword>
<dbReference type="AlphaFoldDB" id="A0A7H0I5H4"/>